<dbReference type="PRINTS" id="PR00080">
    <property type="entry name" value="SDRFAMILY"/>
</dbReference>
<keyword evidence="2" id="KW-0560">Oxidoreductase</keyword>
<dbReference type="InterPro" id="IPR020904">
    <property type="entry name" value="Sc_DH/Rdtase_CS"/>
</dbReference>
<sequence length="268" mass="27499">MNVERIAGHVAVVTGAGGGIGRATALRLATEGARVLVVDVDEAGAAQTVAQIEDRGGTASAAAIDLADPDQRASAIPAAIERFGQVDVLVNNAAYHGLRTPLLELSDDDWNRVLTTNVTATMALSRDAGADMARRGRGAIVNLTSLHERLPLITYAAYATSKGGIAALTRSLAAELAPYGVRVNAVQPGVISTASLDESLGADASHVPAATLLRRPGTPDELAAAIAFLASPDASFITGVELPVDGGRGISRLPDPFADQHNRGSEQA</sequence>
<dbReference type="SUPFAM" id="SSF51735">
    <property type="entry name" value="NAD(P)-binding Rossmann-fold domains"/>
    <property type="match status" value="1"/>
</dbReference>
<protein>
    <recommendedName>
        <fullName evidence="5">SDR family oxidoreductase</fullName>
    </recommendedName>
</protein>
<keyword evidence="4" id="KW-1185">Reference proteome</keyword>
<dbReference type="Pfam" id="PF13561">
    <property type="entry name" value="adh_short_C2"/>
    <property type="match status" value="1"/>
</dbReference>
<dbReference type="OrthoDB" id="3542748at2"/>
<dbReference type="PANTHER" id="PTHR43639">
    <property type="entry name" value="OXIDOREDUCTASE, SHORT-CHAIN DEHYDROGENASE/REDUCTASE FAMILY (AFU_ORTHOLOGUE AFUA_5G02870)"/>
    <property type="match status" value="1"/>
</dbReference>
<dbReference type="AlphaFoldDB" id="A0A329QYX3"/>
<dbReference type="RefSeq" id="WP_112257408.1">
    <property type="nucleotide sequence ID" value="NZ_QMIG01000003.1"/>
</dbReference>
<reference evidence="3 4" key="1">
    <citation type="submission" date="2018-06" db="EMBL/GenBank/DDBJ databases">
        <title>Phytoactinopolyspora halophila sp. nov., a novel halophilic actinomycete isolated from a saline soil in China.</title>
        <authorList>
            <person name="Tang S.-K."/>
        </authorList>
    </citation>
    <scope>NUCLEOTIDE SEQUENCE [LARGE SCALE GENOMIC DNA]</scope>
    <source>
        <strain evidence="3 4">YIM 96934</strain>
    </source>
</reference>
<dbReference type="CDD" id="cd05233">
    <property type="entry name" value="SDR_c"/>
    <property type="match status" value="1"/>
</dbReference>
<organism evidence="3 4">
    <name type="scientific">Phytoactinopolyspora halophila</name>
    <dbReference type="NCBI Taxonomy" id="1981511"/>
    <lineage>
        <taxon>Bacteria</taxon>
        <taxon>Bacillati</taxon>
        <taxon>Actinomycetota</taxon>
        <taxon>Actinomycetes</taxon>
        <taxon>Jiangellales</taxon>
        <taxon>Jiangellaceae</taxon>
        <taxon>Phytoactinopolyspora</taxon>
    </lineage>
</organism>
<evidence type="ECO:0000256" key="1">
    <source>
        <dbReference type="ARBA" id="ARBA00006484"/>
    </source>
</evidence>
<dbReference type="NCBIfam" id="NF005559">
    <property type="entry name" value="PRK07231.1"/>
    <property type="match status" value="1"/>
</dbReference>
<evidence type="ECO:0000256" key="2">
    <source>
        <dbReference type="ARBA" id="ARBA00023002"/>
    </source>
</evidence>
<dbReference type="FunFam" id="3.40.50.720:FF:000084">
    <property type="entry name" value="Short-chain dehydrogenase reductase"/>
    <property type="match status" value="1"/>
</dbReference>
<proteinExistence type="inferred from homology"/>
<evidence type="ECO:0000313" key="3">
    <source>
        <dbReference type="EMBL" id="RAW17590.1"/>
    </source>
</evidence>
<dbReference type="Gene3D" id="3.40.50.720">
    <property type="entry name" value="NAD(P)-binding Rossmann-like Domain"/>
    <property type="match status" value="1"/>
</dbReference>
<accession>A0A329QYX3</accession>
<name>A0A329QYX3_9ACTN</name>
<dbReference type="Proteomes" id="UP000250462">
    <property type="component" value="Unassembled WGS sequence"/>
</dbReference>
<dbReference type="InterPro" id="IPR002347">
    <property type="entry name" value="SDR_fam"/>
</dbReference>
<evidence type="ECO:0008006" key="5">
    <source>
        <dbReference type="Google" id="ProtNLM"/>
    </source>
</evidence>
<dbReference type="EMBL" id="QMIG01000003">
    <property type="protein sequence ID" value="RAW17590.1"/>
    <property type="molecule type" value="Genomic_DNA"/>
</dbReference>
<dbReference type="InterPro" id="IPR036291">
    <property type="entry name" value="NAD(P)-bd_dom_sf"/>
</dbReference>
<comment type="caution">
    <text evidence="3">The sequence shown here is derived from an EMBL/GenBank/DDBJ whole genome shotgun (WGS) entry which is preliminary data.</text>
</comment>
<comment type="similarity">
    <text evidence="1">Belongs to the short-chain dehydrogenases/reductases (SDR) family.</text>
</comment>
<dbReference type="PRINTS" id="PR00081">
    <property type="entry name" value="GDHRDH"/>
</dbReference>
<dbReference type="GO" id="GO:0016491">
    <property type="term" value="F:oxidoreductase activity"/>
    <property type="evidence" value="ECO:0007669"/>
    <property type="project" value="UniProtKB-KW"/>
</dbReference>
<evidence type="ECO:0000313" key="4">
    <source>
        <dbReference type="Proteomes" id="UP000250462"/>
    </source>
</evidence>
<dbReference type="PANTHER" id="PTHR43639:SF1">
    <property type="entry name" value="SHORT-CHAIN DEHYDROGENASE_REDUCTASE FAMILY PROTEIN"/>
    <property type="match status" value="1"/>
</dbReference>
<gene>
    <name evidence="3" type="ORF">DPM12_06250</name>
</gene>
<dbReference type="PROSITE" id="PS00061">
    <property type="entry name" value="ADH_SHORT"/>
    <property type="match status" value="1"/>
</dbReference>